<dbReference type="Gene3D" id="2.160.20.120">
    <property type="match status" value="1"/>
</dbReference>
<keyword evidence="5" id="KW-1185">Reference proteome</keyword>
<feature type="region of interest" description="Disordered" evidence="1">
    <location>
        <begin position="206"/>
        <end position="231"/>
    </location>
</feature>
<evidence type="ECO:0000313" key="4">
    <source>
        <dbReference type="EMBL" id="CCG99635.1"/>
    </source>
</evidence>
<evidence type="ECO:0000259" key="3">
    <source>
        <dbReference type="Pfam" id="PF10988"/>
    </source>
</evidence>
<evidence type="ECO:0000256" key="2">
    <source>
        <dbReference type="SAM" id="SignalP"/>
    </source>
</evidence>
<dbReference type="KEGG" id="fae:FAES_1625"/>
<gene>
    <name evidence="4" type="ORF">FAES_1625</name>
</gene>
<name>I0K682_9BACT</name>
<dbReference type="STRING" id="1166018.FAES_1625"/>
<feature type="signal peptide" evidence="2">
    <location>
        <begin position="1"/>
        <end position="22"/>
    </location>
</feature>
<sequence length="231" mass="23837">MKQLLIYISALGTLLLAQAAVAQDVKKTRTISGITRLRASMGIETVVRLGETESLHIEARNIPEDKILIEQDGDELILKLGLEASLDKKVRRSVKAYLTVRQLRGVSASAGATVKGESTFEADRFELSSKAGATVALALNVRDLTVNTNSGATIDLSGTARSVSISAGSGASVNAGDLVADVVDADAGSGASVRVNAQKELFGKASVGGSVSNKGPGRTVSKRTSLGGSVN</sequence>
<dbReference type="InterPro" id="IPR021255">
    <property type="entry name" value="DUF2807"/>
</dbReference>
<reference evidence="4 5" key="1">
    <citation type="journal article" date="2012" name="J. Bacteriol.">
        <title>Genome Sequence of Fibrella aestuarina BUZ 2T, a Filamentous Marine Bacterium.</title>
        <authorList>
            <person name="Filippini M."/>
            <person name="Qi W."/>
            <person name="Blom J."/>
            <person name="Goesmann A."/>
            <person name="Smits T.H."/>
            <person name="Bagheri H.C."/>
        </authorList>
    </citation>
    <scope>NUCLEOTIDE SEQUENCE [LARGE SCALE GENOMIC DNA]</scope>
    <source>
        <strain evidence="5">BUZ 2T</strain>
    </source>
</reference>
<protein>
    <recommendedName>
        <fullName evidence="3">Putative auto-transporter adhesin head GIN domain-containing protein</fullName>
    </recommendedName>
</protein>
<feature type="chain" id="PRO_5003631067" description="Putative auto-transporter adhesin head GIN domain-containing protein" evidence="2">
    <location>
        <begin position="23"/>
        <end position="231"/>
    </location>
</feature>
<dbReference type="OrthoDB" id="942536at2"/>
<keyword evidence="2" id="KW-0732">Signal</keyword>
<dbReference type="EMBL" id="HE796683">
    <property type="protein sequence ID" value="CCG99635.1"/>
    <property type="molecule type" value="Genomic_DNA"/>
</dbReference>
<feature type="domain" description="Putative auto-transporter adhesin head GIN" evidence="3">
    <location>
        <begin position="36"/>
        <end position="215"/>
    </location>
</feature>
<dbReference type="HOGENOM" id="CLU_1198334_0_0_10"/>
<feature type="compositionally biased region" description="Polar residues" evidence="1">
    <location>
        <begin position="222"/>
        <end position="231"/>
    </location>
</feature>
<evidence type="ECO:0000313" key="5">
    <source>
        <dbReference type="Proteomes" id="UP000011058"/>
    </source>
</evidence>
<dbReference type="RefSeq" id="WP_015330734.1">
    <property type="nucleotide sequence ID" value="NC_020054.1"/>
</dbReference>
<proteinExistence type="predicted"/>
<organism evidence="4 5">
    <name type="scientific">Fibrella aestuarina BUZ 2</name>
    <dbReference type="NCBI Taxonomy" id="1166018"/>
    <lineage>
        <taxon>Bacteria</taxon>
        <taxon>Pseudomonadati</taxon>
        <taxon>Bacteroidota</taxon>
        <taxon>Cytophagia</taxon>
        <taxon>Cytophagales</taxon>
        <taxon>Spirosomataceae</taxon>
        <taxon>Fibrella</taxon>
    </lineage>
</organism>
<evidence type="ECO:0000256" key="1">
    <source>
        <dbReference type="SAM" id="MobiDB-lite"/>
    </source>
</evidence>
<dbReference type="Proteomes" id="UP000011058">
    <property type="component" value="Chromosome"/>
</dbReference>
<dbReference type="AlphaFoldDB" id="I0K682"/>
<dbReference type="eggNOG" id="COG3595">
    <property type="taxonomic scope" value="Bacteria"/>
</dbReference>
<dbReference type="Pfam" id="PF10988">
    <property type="entry name" value="DUF2807"/>
    <property type="match status" value="1"/>
</dbReference>
<accession>I0K682</accession>